<keyword evidence="2" id="KW-0812">Transmembrane</keyword>
<dbReference type="RefSeq" id="WP_025295741.1">
    <property type="nucleotide sequence ID" value="NZ_CP007519.1"/>
</dbReference>
<keyword evidence="2" id="KW-1133">Transmembrane helix</keyword>
<feature type="transmembrane region" description="Helical" evidence="2">
    <location>
        <begin position="62"/>
        <end position="82"/>
    </location>
</feature>
<reference evidence="3 4" key="1">
    <citation type="submission" date="2018-11" db="EMBL/GenBank/DDBJ databases">
        <title>Multidrug-resistant genes are associated with an 42-kb island TGI1 carrying a complex class 1 integron in a Trueperella pyogenes.</title>
        <authorList>
            <person name="Dong W."/>
        </authorList>
    </citation>
    <scope>NUCLEOTIDE SEQUENCE [LARGE SCALE GENOMIC DNA]</scope>
    <source>
        <strain evidence="3 4">TP4</strain>
    </source>
</reference>
<evidence type="ECO:0000256" key="1">
    <source>
        <dbReference type="SAM" id="MobiDB-lite"/>
    </source>
</evidence>
<feature type="region of interest" description="Disordered" evidence="1">
    <location>
        <begin position="21"/>
        <end position="52"/>
    </location>
</feature>
<proteinExistence type="predicted"/>
<feature type="compositionally biased region" description="Acidic residues" evidence="1">
    <location>
        <begin position="34"/>
        <end position="47"/>
    </location>
</feature>
<evidence type="ECO:0000313" key="3">
    <source>
        <dbReference type="EMBL" id="AZR05972.1"/>
    </source>
</evidence>
<dbReference type="KEGG" id="tpy:CQ11_01080"/>
<name>A0A3Q9GGX9_9ACTO</name>
<organism evidence="3 4">
    <name type="scientific">Trueperella pyogenes</name>
    <dbReference type="NCBI Taxonomy" id="1661"/>
    <lineage>
        <taxon>Bacteria</taxon>
        <taxon>Bacillati</taxon>
        <taxon>Actinomycetota</taxon>
        <taxon>Actinomycetes</taxon>
        <taxon>Actinomycetales</taxon>
        <taxon>Actinomycetaceae</taxon>
        <taxon>Trueperella</taxon>
    </lineage>
</organism>
<keyword evidence="2" id="KW-0472">Membrane</keyword>
<dbReference type="EMBL" id="CP033905">
    <property type="protein sequence ID" value="AZR05972.1"/>
    <property type="molecule type" value="Genomic_DNA"/>
</dbReference>
<gene>
    <name evidence="3" type="ORF">EBQ10_00765</name>
</gene>
<dbReference type="Proteomes" id="UP000275951">
    <property type="component" value="Chromosome"/>
</dbReference>
<feature type="transmembrane region" description="Helical" evidence="2">
    <location>
        <begin position="88"/>
        <end position="106"/>
    </location>
</feature>
<dbReference type="AlphaFoldDB" id="A0A3Q9GGX9"/>
<evidence type="ECO:0000313" key="4">
    <source>
        <dbReference type="Proteomes" id="UP000275951"/>
    </source>
</evidence>
<sequence length="121" mass="13514">MDKDPKRDWDAAWMALEKDMEKSDNGFRTWSPAPEEEEPFDPSELPDAEPLAPASRPDLARLSFLVTGAVAALYILGLFDILTFSRDWWLIFGTIGLVGAAVGVYFSSPWAHRPDDDGTRV</sequence>
<protein>
    <submittedName>
        <fullName evidence="3">Uncharacterized protein</fullName>
    </submittedName>
</protein>
<evidence type="ECO:0000256" key="2">
    <source>
        <dbReference type="SAM" id="Phobius"/>
    </source>
</evidence>
<accession>A0A3Q9GGX9</accession>